<dbReference type="RefSeq" id="WP_013332407.1">
    <property type="nucleotide sequence ID" value="NC_014532.2"/>
</dbReference>
<evidence type="ECO:0000313" key="4">
    <source>
        <dbReference type="Proteomes" id="UP001322512"/>
    </source>
</evidence>
<dbReference type="Proteomes" id="UP000008707">
    <property type="component" value="Chromosome"/>
</dbReference>
<accession>E1V356</accession>
<reference evidence="2 4" key="4">
    <citation type="submission" date="2023-11" db="EMBL/GenBank/DDBJ databases">
        <title>MicrobeMod: A computational toolkit for identifying prokaryotic methylation and restriction-modification with nanopore sequencing.</title>
        <authorList>
            <person name="Crits-Christoph A."/>
            <person name="Kang S.C."/>
            <person name="Lee H."/>
            <person name="Ostrov N."/>
        </authorList>
    </citation>
    <scope>NUCLEOTIDE SEQUENCE [LARGE SCALE GENOMIC DNA]</scope>
    <source>
        <strain evidence="2 4">ATCC 33173</strain>
    </source>
</reference>
<evidence type="ECO:0000313" key="3">
    <source>
        <dbReference type="Proteomes" id="UP000008707"/>
    </source>
</evidence>
<dbReference type="AlphaFoldDB" id="E1V356"/>
<gene>
    <name evidence="1" type="ordered locus">HELO_2651</name>
    <name evidence="2" type="ORF">SR933_07300</name>
</gene>
<reference evidence="3" key="3">
    <citation type="journal article" date="2011" name="Environ. Microbiol.">
        <title>A blueprint of ectoine metabolism from the genome of the industrial producer Halomonas elongata DSM 2581(T).</title>
        <authorList>
            <person name="Schwibbert K."/>
            <person name="Marin-Sanguino A."/>
            <person name="Bagyan I."/>
            <person name="Heidrich G."/>
            <person name="Lentzen G."/>
            <person name="Seitz H."/>
            <person name="Rampp M."/>
            <person name="Schuster S.C."/>
            <person name="Klenk H.P."/>
            <person name="Pfeiffer F."/>
            <person name="Oesterhelt D."/>
            <person name="Kunte H.J."/>
        </authorList>
    </citation>
    <scope>NUCLEOTIDE SEQUENCE [LARGE SCALE GENOMIC DNA]</scope>
    <source>
        <strain evidence="3">ATCC 33173 / DSM 2581 / NBRC 15536 / NCIMB 2198 / 1H9</strain>
    </source>
</reference>
<dbReference type="GeneID" id="91009978"/>
<proteinExistence type="predicted"/>
<reference evidence="1" key="1">
    <citation type="journal article" date="2010" name="Environ. Microbiol.">
        <title>A blueprint of ectoine metabolism from the genome of the industrial producer Halomonas elongata DSM 2581(T).</title>
        <authorList>
            <person name="Schwibbert K."/>
            <person name="Marin-Sanguino A."/>
            <person name="Bagyan I."/>
            <person name="Heidrich G."/>
            <person name="Lentzen G."/>
            <person name="Seitz H."/>
            <person name="Rampp M."/>
            <person name="Schuster S.C."/>
            <person name="Klenk H.P."/>
            <person name="Pfeiffer F."/>
            <person name="Oesterhelt D."/>
            <person name="Kunte H.J."/>
        </authorList>
    </citation>
    <scope>NUCLEOTIDE SEQUENCE</scope>
    <source>
        <strain evidence="1">Type strain: DSM 2581</strain>
    </source>
</reference>
<keyword evidence="4" id="KW-1185">Reference proteome</keyword>
<name>E1V356_HALED</name>
<dbReference type="EMBL" id="FN869568">
    <property type="protein sequence ID" value="CBV42535.1"/>
    <property type="molecule type" value="Genomic_DNA"/>
</dbReference>
<dbReference type="KEGG" id="hel:HELO_2651"/>
<protein>
    <submittedName>
        <fullName evidence="1">Uncharacterized protein</fullName>
    </submittedName>
</protein>
<dbReference type="Proteomes" id="UP001322512">
    <property type="component" value="Chromosome"/>
</dbReference>
<evidence type="ECO:0000313" key="2">
    <source>
        <dbReference type="EMBL" id="WPU49176.1"/>
    </source>
</evidence>
<dbReference type="EMBL" id="CP139472">
    <property type="protein sequence ID" value="WPU49176.1"/>
    <property type="molecule type" value="Genomic_DNA"/>
</dbReference>
<dbReference type="HOGENOM" id="CLU_1341691_0_0_6"/>
<organism evidence="1 3">
    <name type="scientific">Halomonas elongata (strain ATCC 33173 / DSM 2581 / NBRC 15536 / NCIMB 2198 / 1H9)</name>
    <dbReference type="NCBI Taxonomy" id="768066"/>
    <lineage>
        <taxon>Bacteria</taxon>
        <taxon>Pseudomonadati</taxon>
        <taxon>Pseudomonadota</taxon>
        <taxon>Gammaproteobacteria</taxon>
        <taxon>Oceanospirillales</taxon>
        <taxon>Halomonadaceae</taxon>
        <taxon>Halomonas</taxon>
    </lineage>
</organism>
<sequence>MRYLSARQMVFDAYRAQQGSVMAGASEVAALKAKIQKTQKQNNDWRIVDGLESGAVISAVESQPQHLQAMCRYCWGPFTRDELTEDMEWLHLSLLRAMMGRPLPGQGDKPHPPAKAWRTLTALAWAAIYHHGEVTYPYNRQGLVGPRAIKRWLEDERGTTIDVRRWSAAARLSWSDIWRQMLTTLDDWESRALGPVAALRLYAA</sequence>
<evidence type="ECO:0000313" key="1">
    <source>
        <dbReference type="EMBL" id="CBV42535.1"/>
    </source>
</evidence>
<reference evidence="1" key="2">
    <citation type="submission" date="2010-05" db="EMBL/GenBank/DDBJ databases">
        <title>Revision and reannotation of the Halomonas elongata DSM 2581(T) genome.</title>
        <authorList>
            <person name="Pfeiffer F."/>
            <person name="Bagyan I."/>
            <person name="Alfaro-Espinoza G."/>
            <person name="Zamora-Lagos M.A."/>
            <person name="Habermann B."/>
            <person name="Oesterhelt D."/>
            <person name="Kunte H.J."/>
        </authorList>
    </citation>
    <scope>NUCLEOTIDE SEQUENCE</scope>
    <source>
        <strain evidence="1">Type strain: DSM 2581</strain>
    </source>
</reference>